<dbReference type="SUPFAM" id="SSF46785">
    <property type="entry name" value="Winged helix' DNA-binding domain"/>
    <property type="match status" value="1"/>
</dbReference>
<sequence>MTLTARGRPTTAGPLSPGTPAMTTSVKTTRIEATDLSDRAFRVLCQLATHPRGHWVDVPSVAAGLKVKPHAVRRALSELRAAGVAERDRRFIRDNGRPTHRTYFRLTNDTSEASA</sequence>
<name>A0ABN3JV82_9ACTN</name>
<evidence type="ECO:0000313" key="2">
    <source>
        <dbReference type="EMBL" id="GAA2439014.1"/>
    </source>
</evidence>
<dbReference type="InterPro" id="IPR036390">
    <property type="entry name" value="WH_DNA-bd_sf"/>
</dbReference>
<dbReference type="Proteomes" id="UP001500460">
    <property type="component" value="Unassembled WGS sequence"/>
</dbReference>
<reference evidence="2 3" key="1">
    <citation type="journal article" date="2019" name="Int. J. Syst. Evol. Microbiol.">
        <title>The Global Catalogue of Microorganisms (GCM) 10K type strain sequencing project: providing services to taxonomists for standard genome sequencing and annotation.</title>
        <authorList>
            <consortium name="The Broad Institute Genomics Platform"/>
            <consortium name="The Broad Institute Genome Sequencing Center for Infectious Disease"/>
            <person name="Wu L."/>
            <person name="Ma J."/>
        </authorList>
    </citation>
    <scope>NUCLEOTIDE SEQUENCE [LARGE SCALE GENOMIC DNA]</scope>
    <source>
        <strain evidence="2 3">JCM 6922</strain>
    </source>
</reference>
<gene>
    <name evidence="2" type="ORF">GCM10010421_31490</name>
</gene>
<organism evidence="2 3">
    <name type="scientific">Streptomyces glaucus</name>
    <dbReference type="NCBI Taxonomy" id="284029"/>
    <lineage>
        <taxon>Bacteria</taxon>
        <taxon>Bacillati</taxon>
        <taxon>Actinomycetota</taxon>
        <taxon>Actinomycetes</taxon>
        <taxon>Kitasatosporales</taxon>
        <taxon>Streptomycetaceae</taxon>
        <taxon>Streptomyces</taxon>
    </lineage>
</organism>
<protein>
    <recommendedName>
        <fullName evidence="4">HTH marR-type domain-containing protein</fullName>
    </recommendedName>
</protein>
<evidence type="ECO:0000256" key="1">
    <source>
        <dbReference type="SAM" id="MobiDB-lite"/>
    </source>
</evidence>
<accession>A0ABN3JV82</accession>
<dbReference type="EMBL" id="BAAATK010000018">
    <property type="protein sequence ID" value="GAA2439014.1"/>
    <property type="molecule type" value="Genomic_DNA"/>
</dbReference>
<dbReference type="InterPro" id="IPR036388">
    <property type="entry name" value="WH-like_DNA-bd_sf"/>
</dbReference>
<feature type="region of interest" description="Disordered" evidence="1">
    <location>
        <begin position="1"/>
        <end position="24"/>
    </location>
</feature>
<evidence type="ECO:0000313" key="3">
    <source>
        <dbReference type="Proteomes" id="UP001500460"/>
    </source>
</evidence>
<keyword evidence="3" id="KW-1185">Reference proteome</keyword>
<comment type="caution">
    <text evidence="2">The sequence shown here is derived from an EMBL/GenBank/DDBJ whole genome shotgun (WGS) entry which is preliminary data.</text>
</comment>
<dbReference type="Gene3D" id="1.10.10.10">
    <property type="entry name" value="Winged helix-like DNA-binding domain superfamily/Winged helix DNA-binding domain"/>
    <property type="match status" value="1"/>
</dbReference>
<evidence type="ECO:0008006" key="4">
    <source>
        <dbReference type="Google" id="ProtNLM"/>
    </source>
</evidence>
<proteinExistence type="predicted"/>